<evidence type="ECO:0008006" key="11">
    <source>
        <dbReference type="Google" id="ProtNLM"/>
    </source>
</evidence>
<dbReference type="GO" id="GO:0047496">
    <property type="term" value="P:vesicle transport along microtubule"/>
    <property type="evidence" value="ECO:0007669"/>
    <property type="project" value="TreeGrafter"/>
</dbReference>
<dbReference type="PANTHER" id="PTHR15751:SF11">
    <property type="entry name" value="TRAFFICKING KINESIN-BINDING PROTEIN 1"/>
    <property type="match status" value="1"/>
</dbReference>
<feature type="region of interest" description="Disordered" evidence="6">
    <location>
        <begin position="397"/>
        <end position="458"/>
    </location>
</feature>
<evidence type="ECO:0000256" key="3">
    <source>
        <dbReference type="ARBA" id="ARBA00023054"/>
    </source>
</evidence>
<evidence type="ECO:0000256" key="6">
    <source>
        <dbReference type="SAM" id="MobiDB-lite"/>
    </source>
</evidence>
<dbReference type="GO" id="GO:0030425">
    <property type="term" value="C:dendrite"/>
    <property type="evidence" value="ECO:0007669"/>
    <property type="project" value="TreeGrafter"/>
</dbReference>
<evidence type="ECO:0000313" key="9">
    <source>
        <dbReference type="Ensembl" id="ENSCCRP00020084037.1"/>
    </source>
</evidence>
<feature type="compositionally biased region" description="Low complexity" evidence="6">
    <location>
        <begin position="410"/>
        <end position="430"/>
    </location>
</feature>
<dbReference type="SMART" id="SM01423">
    <property type="entry name" value="Milton"/>
    <property type="match status" value="1"/>
</dbReference>
<dbReference type="GO" id="GO:1904115">
    <property type="term" value="C:axon cytoplasm"/>
    <property type="evidence" value="ECO:0007669"/>
    <property type="project" value="GOC"/>
</dbReference>
<feature type="compositionally biased region" description="Polar residues" evidence="6">
    <location>
        <begin position="397"/>
        <end position="409"/>
    </location>
</feature>
<dbReference type="GO" id="GO:0048311">
    <property type="term" value="P:mitochondrion distribution"/>
    <property type="evidence" value="ECO:0007669"/>
    <property type="project" value="TreeGrafter"/>
</dbReference>
<feature type="region of interest" description="Disordered" evidence="6">
    <location>
        <begin position="718"/>
        <end position="753"/>
    </location>
</feature>
<feature type="region of interest" description="Disordered" evidence="6">
    <location>
        <begin position="861"/>
        <end position="888"/>
    </location>
</feature>
<comment type="similarity">
    <text evidence="2">Belongs to the milton family.</text>
</comment>
<feature type="domain" description="HAP1 N-terminal" evidence="8">
    <location>
        <begin position="43"/>
        <end position="335"/>
    </location>
</feature>
<dbReference type="GO" id="GO:0031410">
    <property type="term" value="C:cytoplasmic vesicle"/>
    <property type="evidence" value="ECO:0007669"/>
    <property type="project" value="TreeGrafter"/>
</dbReference>
<keyword evidence="3 5" id="KW-0175">Coiled coil</keyword>
<evidence type="ECO:0000259" key="8">
    <source>
        <dbReference type="SMART" id="SM01424"/>
    </source>
</evidence>
<dbReference type="GO" id="GO:0005739">
    <property type="term" value="C:mitochondrion"/>
    <property type="evidence" value="ECO:0007669"/>
    <property type="project" value="UniProtKB-SubCell"/>
</dbReference>
<dbReference type="Proteomes" id="UP000694701">
    <property type="component" value="Unplaced"/>
</dbReference>
<dbReference type="InterPro" id="IPR022154">
    <property type="entry name" value="TRAK1/2_C"/>
</dbReference>
<evidence type="ECO:0000256" key="1">
    <source>
        <dbReference type="ARBA" id="ARBA00004173"/>
    </source>
</evidence>
<evidence type="ECO:0000259" key="7">
    <source>
        <dbReference type="SMART" id="SM01423"/>
    </source>
</evidence>
<feature type="domain" description="Trafficking kinesin-binding protein C-terminal" evidence="7">
    <location>
        <begin position="397"/>
        <end position="534"/>
    </location>
</feature>
<feature type="region of interest" description="Disordered" evidence="6">
    <location>
        <begin position="649"/>
        <end position="670"/>
    </location>
</feature>
<feature type="compositionally biased region" description="Pro residues" evidence="6">
    <location>
        <begin position="720"/>
        <end position="735"/>
    </location>
</feature>
<dbReference type="GO" id="GO:0006605">
    <property type="term" value="P:protein targeting"/>
    <property type="evidence" value="ECO:0007669"/>
    <property type="project" value="TreeGrafter"/>
</dbReference>
<dbReference type="GO" id="GO:0008333">
    <property type="term" value="P:endosome to lysosome transport"/>
    <property type="evidence" value="ECO:0007669"/>
    <property type="project" value="TreeGrafter"/>
</dbReference>
<evidence type="ECO:0000256" key="2">
    <source>
        <dbReference type="ARBA" id="ARBA00007007"/>
    </source>
</evidence>
<dbReference type="GO" id="GO:0098957">
    <property type="term" value="P:anterograde axonal transport of mitochondrion"/>
    <property type="evidence" value="ECO:0007669"/>
    <property type="project" value="TreeGrafter"/>
</dbReference>
<evidence type="ECO:0000256" key="4">
    <source>
        <dbReference type="ARBA" id="ARBA00023128"/>
    </source>
</evidence>
<dbReference type="InterPro" id="IPR006933">
    <property type="entry name" value="HAP1_N"/>
</dbReference>
<dbReference type="GO" id="GO:0017022">
    <property type="term" value="F:myosin binding"/>
    <property type="evidence" value="ECO:0007669"/>
    <property type="project" value="TreeGrafter"/>
</dbReference>
<protein>
    <recommendedName>
        <fullName evidence="11">Trafficking protein, kinesin binding 1</fullName>
    </recommendedName>
</protein>
<comment type="subcellular location">
    <subcellularLocation>
        <location evidence="1">Mitochondrion</location>
    </subcellularLocation>
</comment>
<dbReference type="Ensembl" id="ENSCCRT00020091955.1">
    <property type="protein sequence ID" value="ENSCCRP00020084037.1"/>
    <property type="gene ID" value="ENSCCRG00020038699.1"/>
</dbReference>
<dbReference type="InterPro" id="IPR051946">
    <property type="entry name" value="Intracell_Traff-Reg"/>
</dbReference>
<dbReference type="PANTHER" id="PTHR15751">
    <property type="entry name" value="TRAFFICKING KINESIN-BINDING PROTEIN"/>
    <property type="match status" value="1"/>
</dbReference>
<dbReference type="GO" id="GO:0050811">
    <property type="term" value="F:GABA receptor binding"/>
    <property type="evidence" value="ECO:0007669"/>
    <property type="project" value="TreeGrafter"/>
</dbReference>
<dbReference type="Pfam" id="PF12448">
    <property type="entry name" value="Milton"/>
    <property type="match status" value="1"/>
</dbReference>
<evidence type="ECO:0000313" key="10">
    <source>
        <dbReference type="Proteomes" id="UP000694701"/>
    </source>
</evidence>
<dbReference type="SMART" id="SM01424">
    <property type="entry name" value="HAP1_N"/>
    <property type="match status" value="1"/>
</dbReference>
<dbReference type="Pfam" id="PF04849">
    <property type="entry name" value="HAP1_N"/>
    <property type="match status" value="1"/>
</dbReference>
<sequence>IWTSPVLRAREQTLQNPDTLDPSWKNVCNSTELPEVEIISLLEEQLPVYRLRADCVYGYEHDDWIHTPLISPDTRIDLTSEQIEETLNYFLLCAERVGQMTKTYNDIDAVTRLLEEKERDLELAARIGQSLLKRNHVLSEQNEYLEEQVGTIREEVAQLHHELNLKDELLQFYTNAVEESEEGSGSPTGSSLDILQQKLQDLEEENLSLRSEASQLKSETESYEEKEQQLVNDCIRELRQSSIQISSIAEELAKKTEDASRQQEEITHLLSQIVDLQKKAKTFAVENEELSQHLTAAKDAQRQLTSELQELEEKYSECIEMLHEAQEELKNLRNRSVSAGTPRRYHPLGLFPMDSLAAEIEGTMRKELSLENPDNEEQRVRHKRVFETVKNINQTVRQRSANSATNIPGSNQTLSSLSSALSDSNGNSAAPDNRTQSILQETSSSDAAVDAPEKRSGSEELKLALRRLSLRRQNCLSERLFFEGERERRNRDPADSADYSNRLVHSESIMSLGAWASRPYLPDKLQIVKPLEGSATLQHWQQLAQPNLGGILDARPGVVPKGFRPLELELEEVYQYADYEEDEPGEQYFQNLPTTTTSMYFPGKCMAHTSSTYTFTTCKILHPSDELTRVTPSLNPFPTSSCVMSSSLRSTPAATPCTPRRMSLSQSQSFTNLRDSTKTFSTSLGLVRLLQERGISAAVYQPHSWDRGSGGVLFSTSVLPPSPPDQIRPTTPPNSPTRCTPSPSSAVSDVDTSTPFSFKSPSYENFLASKPARSILKEVAGVSGTQAKDCESQTDVSMYNLNLVDKLKRLGLASPGATGGGIPRPSPLIGPLGGLRRPGSPFSPLNEGMRRNRSYPAMVGASMAMKGPGPQGDEMLLAPKLPKQTSLK</sequence>
<feature type="compositionally biased region" description="Polar residues" evidence="6">
    <location>
        <begin position="433"/>
        <end position="446"/>
    </location>
</feature>
<feature type="coiled-coil region" evidence="5">
    <location>
        <begin position="192"/>
        <end position="335"/>
    </location>
</feature>
<keyword evidence="4" id="KW-0496">Mitochondrion</keyword>
<accession>A0A8C2IU60</accession>
<dbReference type="GO" id="GO:0022008">
    <property type="term" value="P:neurogenesis"/>
    <property type="evidence" value="ECO:0007669"/>
    <property type="project" value="TreeGrafter"/>
</dbReference>
<name>A0A8C2IU60_CYPCA</name>
<proteinExistence type="inferred from homology"/>
<dbReference type="AlphaFoldDB" id="A0A8C2IU60"/>
<feature type="compositionally biased region" description="Polar residues" evidence="6">
    <location>
        <begin position="736"/>
        <end position="753"/>
    </location>
</feature>
<organism evidence="9 10">
    <name type="scientific">Cyprinus carpio</name>
    <name type="common">Common carp</name>
    <dbReference type="NCBI Taxonomy" id="7962"/>
    <lineage>
        <taxon>Eukaryota</taxon>
        <taxon>Metazoa</taxon>
        <taxon>Chordata</taxon>
        <taxon>Craniata</taxon>
        <taxon>Vertebrata</taxon>
        <taxon>Euteleostomi</taxon>
        <taxon>Actinopterygii</taxon>
        <taxon>Neopterygii</taxon>
        <taxon>Teleostei</taxon>
        <taxon>Ostariophysi</taxon>
        <taxon>Cypriniformes</taxon>
        <taxon>Cyprinidae</taxon>
        <taxon>Cyprininae</taxon>
        <taxon>Cyprinus</taxon>
    </lineage>
</organism>
<evidence type="ECO:0000256" key="5">
    <source>
        <dbReference type="SAM" id="Coils"/>
    </source>
</evidence>
<reference evidence="9" key="1">
    <citation type="submission" date="2025-08" db="UniProtKB">
        <authorList>
            <consortium name="Ensembl"/>
        </authorList>
    </citation>
    <scope>IDENTIFICATION</scope>
</reference>